<dbReference type="Gene3D" id="4.10.240.10">
    <property type="entry name" value="Zn(2)-C6 fungal-type DNA-binding domain"/>
    <property type="match status" value="1"/>
</dbReference>
<evidence type="ECO:0000313" key="3">
    <source>
        <dbReference type="EMBL" id="OSS51487.1"/>
    </source>
</evidence>
<accession>A0A1Y2M7M2</accession>
<gene>
    <name evidence="3" type="ORF">B5807_03454</name>
</gene>
<dbReference type="GO" id="GO:0008270">
    <property type="term" value="F:zinc ion binding"/>
    <property type="evidence" value="ECO:0007669"/>
    <property type="project" value="InterPro"/>
</dbReference>
<dbReference type="InterPro" id="IPR001138">
    <property type="entry name" value="Zn2Cys6_DnaBD"/>
</dbReference>
<keyword evidence="4" id="KW-1185">Reference proteome</keyword>
<dbReference type="Pfam" id="PF11951">
    <property type="entry name" value="Fungal_trans_2"/>
    <property type="match status" value="1"/>
</dbReference>
<dbReference type="PANTHER" id="PTHR38111:SF2">
    <property type="entry name" value="FINGER DOMAIN PROTEIN, PUTATIVE (AFU_ORTHOLOGUE AFUA_1G01560)-RELATED"/>
    <property type="match status" value="1"/>
</dbReference>
<evidence type="ECO:0000259" key="2">
    <source>
        <dbReference type="PROSITE" id="PS50048"/>
    </source>
</evidence>
<dbReference type="SMART" id="SM00066">
    <property type="entry name" value="GAL4"/>
    <property type="match status" value="1"/>
</dbReference>
<dbReference type="OMA" id="CLAYTRK"/>
<feature type="domain" description="Zn(2)-C6 fungal-type" evidence="2">
    <location>
        <begin position="10"/>
        <end position="38"/>
    </location>
</feature>
<dbReference type="Proteomes" id="UP000193240">
    <property type="component" value="Unassembled WGS sequence"/>
</dbReference>
<dbReference type="CDD" id="cd00067">
    <property type="entry name" value="GAL4"/>
    <property type="match status" value="1"/>
</dbReference>
<organism evidence="3 4">
    <name type="scientific">Epicoccum nigrum</name>
    <name type="common">Soil fungus</name>
    <name type="synonym">Epicoccum purpurascens</name>
    <dbReference type="NCBI Taxonomy" id="105696"/>
    <lineage>
        <taxon>Eukaryota</taxon>
        <taxon>Fungi</taxon>
        <taxon>Dikarya</taxon>
        <taxon>Ascomycota</taxon>
        <taxon>Pezizomycotina</taxon>
        <taxon>Dothideomycetes</taxon>
        <taxon>Pleosporomycetidae</taxon>
        <taxon>Pleosporales</taxon>
        <taxon>Pleosporineae</taxon>
        <taxon>Didymellaceae</taxon>
        <taxon>Epicoccum</taxon>
    </lineage>
</organism>
<dbReference type="InterPro" id="IPR053178">
    <property type="entry name" value="Osmoadaptation_assoc"/>
</dbReference>
<reference evidence="3 4" key="1">
    <citation type="journal article" date="2017" name="Genome Announc.">
        <title>Genome sequence of the saprophytic ascomycete Epicoccum nigrum ICMP 19927 strain isolated from New Zealand.</title>
        <authorList>
            <person name="Fokin M."/>
            <person name="Fleetwood D."/>
            <person name="Weir B.S."/>
            <person name="Villas-Boas S.G."/>
        </authorList>
    </citation>
    <scope>NUCLEOTIDE SEQUENCE [LARGE SCALE GENOMIC DNA]</scope>
    <source>
        <strain evidence="3 4">ICMP 19927</strain>
    </source>
</reference>
<name>A0A1Y2M7M2_EPING</name>
<dbReference type="InterPro" id="IPR021858">
    <property type="entry name" value="Fun_TF"/>
</dbReference>
<proteinExistence type="predicted"/>
<dbReference type="EMBL" id="KZ107840">
    <property type="protein sequence ID" value="OSS51487.1"/>
    <property type="molecule type" value="Genomic_DNA"/>
</dbReference>
<dbReference type="SUPFAM" id="SSF57701">
    <property type="entry name" value="Zn2/Cys6 DNA-binding domain"/>
    <property type="match status" value="1"/>
</dbReference>
<dbReference type="AlphaFoldDB" id="A0A1Y2M7M2"/>
<dbReference type="InParanoid" id="A0A1Y2M7M2"/>
<dbReference type="PANTHER" id="PTHR38111">
    <property type="entry name" value="ZN(2)-C6 FUNGAL-TYPE DOMAIN-CONTAINING PROTEIN-RELATED"/>
    <property type="match status" value="1"/>
</dbReference>
<evidence type="ECO:0000313" key="4">
    <source>
        <dbReference type="Proteomes" id="UP000193240"/>
    </source>
</evidence>
<sequence>MVSRGGRSKGCSNCRKRRVKCDETRPTCLRCKKRGLECDGPKEVTWINQTTELPNGSSPENAVVIATPSPPQELPLDAFGETICLAYTRKNLLRGGPIELACNMIDLPAAPNFDDPGIDLLRQSLLSLSVTFFGKQHQQNQITRRGYAQYGQVLQQLNTHLGRPELQTSDETILTALTCMLLEIFLPTGPKNFFKHHRGLEAIMAMRGPPTDVTGDTATIFRGLRVLSIMGALAESRPSIYARDDWKKIPPAADSSQAQILQHHIFTCLAECTQLMGERDALLNGSAPLWAYEPLLQRVYAAQARLQALWPLYTALNETQRNPEVPLSPLAAQLGASNFLAATALMLYNTVLISLLRIVDSLAPSAENAAMRDAAADIIAKCLELKEWERTNGTHESNTIGFVATKIAWQALGGFDSPEGRRLARTVDQALKPVNTVKVGDREAWERATPEDIRDGFFGGFVRRVGGGLG</sequence>
<dbReference type="PROSITE" id="PS50048">
    <property type="entry name" value="ZN2_CY6_FUNGAL_2"/>
    <property type="match status" value="1"/>
</dbReference>
<dbReference type="PROSITE" id="PS00463">
    <property type="entry name" value="ZN2_CY6_FUNGAL_1"/>
    <property type="match status" value="1"/>
</dbReference>
<evidence type="ECO:0000256" key="1">
    <source>
        <dbReference type="ARBA" id="ARBA00023242"/>
    </source>
</evidence>
<dbReference type="GO" id="GO:0000981">
    <property type="term" value="F:DNA-binding transcription factor activity, RNA polymerase II-specific"/>
    <property type="evidence" value="ECO:0007669"/>
    <property type="project" value="InterPro"/>
</dbReference>
<dbReference type="InterPro" id="IPR036864">
    <property type="entry name" value="Zn2-C6_fun-type_DNA-bd_sf"/>
</dbReference>
<dbReference type="Pfam" id="PF00172">
    <property type="entry name" value="Zn_clus"/>
    <property type="match status" value="1"/>
</dbReference>
<keyword evidence="1" id="KW-0539">Nucleus</keyword>
<protein>
    <recommendedName>
        <fullName evidence="2">Zn(2)-C6 fungal-type domain-containing protein</fullName>
    </recommendedName>
</protein>